<evidence type="ECO:0000313" key="5">
    <source>
        <dbReference type="Proteomes" id="UP000824087"/>
    </source>
</evidence>
<evidence type="ECO:0000259" key="2">
    <source>
        <dbReference type="Pfam" id="PF11258"/>
    </source>
</evidence>
<organism evidence="4 5">
    <name type="scientific">Candidatus Fimihabitans intestinipullorum</name>
    <dbReference type="NCBI Taxonomy" id="2840820"/>
    <lineage>
        <taxon>Bacteria</taxon>
        <taxon>Bacillati</taxon>
        <taxon>Mycoplasmatota</taxon>
        <taxon>Mycoplasmatota incertae sedis</taxon>
        <taxon>Candidatus Fimihabitans</taxon>
    </lineage>
</organism>
<reference evidence="4" key="1">
    <citation type="submission" date="2020-10" db="EMBL/GenBank/DDBJ databases">
        <authorList>
            <person name="Gilroy R."/>
        </authorList>
    </citation>
    <scope>NUCLEOTIDE SEQUENCE</scope>
    <source>
        <strain evidence="4">CHK197-8231</strain>
    </source>
</reference>
<dbReference type="Pfam" id="PF11258">
    <property type="entry name" value="DUF3048"/>
    <property type="match status" value="1"/>
</dbReference>
<evidence type="ECO:0000256" key="1">
    <source>
        <dbReference type="SAM" id="Phobius"/>
    </source>
</evidence>
<dbReference type="AlphaFoldDB" id="A0A9D1L3S1"/>
<dbReference type="Pfam" id="PF17479">
    <property type="entry name" value="DUF3048_C"/>
    <property type="match status" value="1"/>
</dbReference>
<dbReference type="Gene3D" id="3.50.90.10">
    <property type="entry name" value="YerB-like"/>
    <property type="match status" value="1"/>
</dbReference>
<evidence type="ECO:0000259" key="3">
    <source>
        <dbReference type="Pfam" id="PF17479"/>
    </source>
</evidence>
<feature type="domain" description="DUF3048" evidence="2">
    <location>
        <begin position="56"/>
        <end position="190"/>
    </location>
</feature>
<gene>
    <name evidence="4" type="ORF">IAD49_04885</name>
</gene>
<dbReference type="EMBL" id="DVML01000025">
    <property type="protein sequence ID" value="HIU22896.1"/>
    <property type="molecule type" value="Genomic_DNA"/>
</dbReference>
<proteinExistence type="predicted"/>
<feature type="domain" description="DUF3048" evidence="3">
    <location>
        <begin position="221"/>
        <end position="332"/>
    </location>
</feature>
<evidence type="ECO:0000313" key="4">
    <source>
        <dbReference type="EMBL" id="HIU22896.1"/>
    </source>
</evidence>
<dbReference type="InterPro" id="IPR021416">
    <property type="entry name" value="DUF3048_N"/>
</dbReference>
<keyword evidence="1" id="KW-1133">Transmembrane helix</keyword>
<dbReference type="SUPFAM" id="SSF159774">
    <property type="entry name" value="YerB-like"/>
    <property type="match status" value="1"/>
</dbReference>
<accession>A0A9D1L3S1</accession>
<keyword evidence="1" id="KW-0472">Membrane</keyword>
<reference evidence="4" key="2">
    <citation type="journal article" date="2021" name="PeerJ">
        <title>Extensive microbial diversity within the chicken gut microbiome revealed by metagenomics and culture.</title>
        <authorList>
            <person name="Gilroy R."/>
            <person name="Ravi A."/>
            <person name="Getino M."/>
            <person name="Pursley I."/>
            <person name="Horton D.L."/>
            <person name="Alikhan N.F."/>
            <person name="Baker D."/>
            <person name="Gharbi K."/>
            <person name="Hall N."/>
            <person name="Watson M."/>
            <person name="Adriaenssens E.M."/>
            <person name="Foster-Nyarko E."/>
            <person name="Jarju S."/>
            <person name="Secka A."/>
            <person name="Antonio M."/>
            <person name="Oren A."/>
            <person name="Chaudhuri R.R."/>
            <person name="La Ragione R."/>
            <person name="Hildebrand F."/>
            <person name="Pallen M.J."/>
        </authorList>
    </citation>
    <scope>NUCLEOTIDE SEQUENCE</scope>
    <source>
        <strain evidence="4">CHK197-8231</strain>
    </source>
</reference>
<comment type="caution">
    <text evidence="4">The sequence shown here is derived from an EMBL/GenBank/DDBJ whole genome shotgun (WGS) entry which is preliminary data.</text>
</comment>
<dbReference type="InterPro" id="IPR035328">
    <property type="entry name" value="DUF3048_C"/>
</dbReference>
<name>A0A9D1L3S1_9BACT</name>
<dbReference type="Proteomes" id="UP000824087">
    <property type="component" value="Unassembled WGS sequence"/>
</dbReference>
<sequence>MRRRRRKKRIRKLMVLFCALIVIGVSVWYFLPEDLKGKFGFKVTLPTIEKKLKIVDQDSNERPIAVMIDNQAMALPHAGLQEAYLVYEIIAEGGITRLMALYKDRDVSLIGPVRSSRHYYLDYAMENDAIYAHYGWSERARRDIASLDINNLNGITNAPDAYWRDKTRYAPHNVFTSTENLKKEASKKGYKMTSTEDLLLNYNVYEVNLSEKEGAGVANNVTIRYSNYQTTSYVYDSENKVYLRSTNGEAHRDAVTGNQYTAKNIIVVQVGNSAFDNYGRQDLDNIGTGNGYYITNGYAIPITWSKDSRESQTVYKDTAGNEIEVNDGNTFIQIQPLNQALTIN</sequence>
<feature type="transmembrane region" description="Helical" evidence="1">
    <location>
        <begin position="12"/>
        <end position="31"/>
    </location>
</feature>
<dbReference type="InterPro" id="IPR023158">
    <property type="entry name" value="YerB-like_sf"/>
</dbReference>
<keyword evidence="1" id="KW-0812">Transmembrane</keyword>
<protein>
    <submittedName>
        <fullName evidence="4">DUF3048 domain-containing protein</fullName>
    </submittedName>
</protein>